<accession>A0A2T0J9Q7</accession>
<dbReference type="Gene3D" id="3.50.30.50">
    <property type="entry name" value="Putative cyclase"/>
    <property type="match status" value="1"/>
</dbReference>
<dbReference type="SUPFAM" id="SSF102198">
    <property type="entry name" value="Putative cyclase"/>
    <property type="match status" value="1"/>
</dbReference>
<organism evidence="1 2">
    <name type="scientific">Actinoplanes italicus</name>
    <dbReference type="NCBI Taxonomy" id="113567"/>
    <lineage>
        <taxon>Bacteria</taxon>
        <taxon>Bacillati</taxon>
        <taxon>Actinomycetota</taxon>
        <taxon>Actinomycetes</taxon>
        <taxon>Micromonosporales</taxon>
        <taxon>Micromonosporaceae</taxon>
        <taxon>Actinoplanes</taxon>
    </lineage>
</organism>
<dbReference type="InterPro" id="IPR007325">
    <property type="entry name" value="KFase/CYL"/>
</dbReference>
<dbReference type="OrthoDB" id="7067800at2"/>
<dbReference type="PANTHER" id="PTHR31118:SF12">
    <property type="entry name" value="CYCLASE-LIKE PROTEIN 2"/>
    <property type="match status" value="1"/>
</dbReference>
<dbReference type="Proteomes" id="UP000239415">
    <property type="component" value="Unassembled WGS sequence"/>
</dbReference>
<dbReference type="AlphaFoldDB" id="A0A2T0J9Q7"/>
<name>A0A2T0J9Q7_9ACTN</name>
<gene>
    <name evidence="1" type="ORF">CLV67_14811</name>
</gene>
<reference evidence="1 2" key="1">
    <citation type="submission" date="2018-03" db="EMBL/GenBank/DDBJ databases">
        <title>Genomic Encyclopedia of Archaeal and Bacterial Type Strains, Phase II (KMG-II): from individual species to whole genera.</title>
        <authorList>
            <person name="Goeker M."/>
        </authorList>
    </citation>
    <scope>NUCLEOTIDE SEQUENCE [LARGE SCALE GENOMIC DNA]</scope>
    <source>
        <strain evidence="1 2">DSM 43146</strain>
    </source>
</reference>
<protein>
    <submittedName>
        <fullName evidence="1">Kynurenine formamidase</fullName>
    </submittedName>
</protein>
<comment type="caution">
    <text evidence="1">The sequence shown here is derived from an EMBL/GenBank/DDBJ whole genome shotgun (WGS) entry which is preliminary data.</text>
</comment>
<dbReference type="GO" id="GO:0004061">
    <property type="term" value="F:arylformamidase activity"/>
    <property type="evidence" value="ECO:0007669"/>
    <property type="project" value="InterPro"/>
</dbReference>
<keyword evidence="2" id="KW-1185">Reference proteome</keyword>
<evidence type="ECO:0000313" key="1">
    <source>
        <dbReference type="EMBL" id="PRX04377.1"/>
    </source>
</evidence>
<dbReference type="Pfam" id="PF04199">
    <property type="entry name" value="Cyclase"/>
    <property type="match status" value="1"/>
</dbReference>
<dbReference type="InterPro" id="IPR037175">
    <property type="entry name" value="KFase_sf"/>
</dbReference>
<sequence length="240" mass="25011">MIVDLTWPFGVDFPMHPANGPAQVEVTESHADAGCLARRWHLDEHSGTHVDAPVHFAAGGLPMDRIPAAHLVPAAAVIDVRHTSPHLHERSLTAEGVLDWEAAHGPLPARCAVLALTGWAAAMIDDSGRARSRHGRDPRWPGFTAGAVTLLREHRPQVVAIGVDSPSLDSSAGEDAGSPVHHGWLGGDRYGIEHLRGLEELPPAGATIAVGALRLKGGSGAPARVLAILPAGLTGGSHVA</sequence>
<proteinExistence type="predicted"/>
<dbReference type="PANTHER" id="PTHR31118">
    <property type="entry name" value="CYCLASE-LIKE PROTEIN 2"/>
    <property type="match status" value="1"/>
</dbReference>
<dbReference type="EMBL" id="PVMZ01000048">
    <property type="protein sequence ID" value="PRX04377.1"/>
    <property type="molecule type" value="Genomic_DNA"/>
</dbReference>
<dbReference type="GO" id="GO:0019441">
    <property type="term" value="P:L-tryptophan catabolic process to kynurenine"/>
    <property type="evidence" value="ECO:0007669"/>
    <property type="project" value="InterPro"/>
</dbReference>
<evidence type="ECO:0000313" key="2">
    <source>
        <dbReference type="Proteomes" id="UP000239415"/>
    </source>
</evidence>
<dbReference type="RefSeq" id="WP_106331159.1">
    <property type="nucleotide sequence ID" value="NZ_BOMO01000193.1"/>
</dbReference>